<protein>
    <submittedName>
        <fullName evidence="1">Uncharacterized protein</fullName>
    </submittedName>
</protein>
<gene>
    <name evidence="1" type="ORF">Sango_2818000</name>
</gene>
<dbReference type="PANTHER" id="PTHR48258:SF3">
    <property type="entry name" value="FK506-BINDING PROTEIN 4-LIKE ISOFORM X1"/>
    <property type="match status" value="1"/>
</dbReference>
<reference evidence="1" key="2">
    <citation type="journal article" date="2024" name="Plant">
        <title>Genomic evolution and insights into agronomic trait innovations of Sesamum species.</title>
        <authorList>
            <person name="Miao H."/>
            <person name="Wang L."/>
            <person name="Qu L."/>
            <person name="Liu H."/>
            <person name="Sun Y."/>
            <person name="Le M."/>
            <person name="Wang Q."/>
            <person name="Wei S."/>
            <person name="Zheng Y."/>
            <person name="Lin W."/>
            <person name="Duan Y."/>
            <person name="Cao H."/>
            <person name="Xiong S."/>
            <person name="Wang X."/>
            <person name="Wei L."/>
            <person name="Li C."/>
            <person name="Ma Q."/>
            <person name="Ju M."/>
            <person name="Zhao R."/>
            <person name="Li G."/>
            <person name="Mu C."/>
            <person name="Tian Q."/>
            <person name="Mei H."/>
            <person name="Zhang T."/>
            <person name="Gao T."/>
            <person name="Zhang H."/>
        </authorList>
    </citation>
    <scope>NUCLEOTIDE SEQUENCE</scope>
    <source>
        <strain evidence="1">K16</strain>
    </source>
</reference>
<dbReference type="AlphaFoldDB" id="A0AAE1T8G0"/>
<dbReference type="EMBL" id="JACGWL010000620">
    <property type="protein sequence ID" value="KAK4383016.1"/>
    <property type="molecule type" value="Genomic_DNA"/>
</dbReference>
<accession>A0AAE1T8G0</accession>
<comment type="caution">
    <text evidence="1">The sequence shown here is derived from an EMBL/GenBank/DDBJ whole genome shotgun (WGS) entry which is preliminary data.</text>
</comment>
<keyword evidence="2" id="KW-1185">Reference proteome</keyword>
<proteinExistence type="predicted"/>
<sequence length="240" mass="28163">MKDNLSARKNLKIICNRLELEVDERKPNVMFKAIYTLTREQTRRICEWIAHLKFSDGYASNLAHCVNMKELRLHSMKSHDCHVFMQKLTPITFHEMLPKSVWSALTEVICERNRPSRNEDLAMNDTQRHIIKMYILINYEVVMPYYESCLNELYEHYHSEDPIIKVKDEINYTGNKLLKLHYWGPTAGVTTFPCYFVNGYNFQTQRHSVGKLTVNCGVCVKSSSYTDTDSDFYGILEEVI</sequence>
<name>A0AAE1T8G0_9LAMI</name>
<evidence type="ECO:0000313" key="1">
    <source>
        <dbReference type="EMBL" id="KAK4383016.1"/>
    </source>
</evidence>
<dbReference type="PANTHER" id="PTHR48258">
    <property type="entry name" value="DUF4218 DOMAIN-CONTAINING PROTEIN-RELATED"/>
    <property type="match status" value="1"/>
</dbReference>
<reference evidence="1" key="1">
    <citation type="submission" date="2020-06" db="EMBL/GenBank/DDBJ databases">
        <authorList>
            <person name="Li T."/>
            <person name="Hu X."/>
            <person name="Zhang T."/>
            <person name="Song X."/>
            <person name="Zhang H."/>
            <person name="Dai N."/>
            <person name="Sheng W."/>
            <person name="Hou X."/>
            <person name="Wei L."/>
        </authorList>
    </citation>
    <scope>NUCLEOTIDE SEQUENCE</scope>
    <source>
        <strain evidence="1">K16</strain>
        <tissue evidence="1">Leaf</tissue>
    </source>
</reference>
<dbReference type="Proteomes" id="UP001289374">
    <property type="component" value="Unassembled WGS sequence"/>
</dbReference>
<organism evidence="1 2">
    <name type="scientific">Sesamum angolense</name>
    <dbReference type="NCBI Taxonomy" id="2727404"/>
    <lineage>
        <taxon>Eukaryota</taxon>
        <taxon>Viridiplantae</taxon>
        <taxon>Streptophyta</taxon>
        <taxon>Embryophyta</taxon>
        <taxon>Tracheophyta</taxon>
        <taxon>Spermatophyta</taxon>
        <taxon>Magnoliopsida</taxon>
        <taxon>eudicotyledons</taxon>
        <taxon>Gunneridae</taxon>
        <taxon>Pentapetalae</taxon>
        <taxon>asterids</taxon>
        <taxon>lamiids</taxon>
        <taxon>Lamiales</taxon>
        <taxon>Pedaliaceae</taxon>
        <taxon>Sesamum</taxon>
    </lineage>
</organism>
<evidence type="ECO:0000313" key="2">
    <source>
        <dbReference type="Proteomes" id="UP001289374"/>
    </source>
</evidence>